<comment type="caution">
    <text evidence="2">The sequence shown here is derived from an EMBL/GenBank/DDBJ whole genome shotgun (WGS) entry which is preliminary data.</text>
</comment>
<evidence type="ECO:0000256" key="1">
    <source>
        <dbReference type="SAM" id="SignalP"/>
    </source>
</evidence>
<keyword evidence="1" id="KW-0732">Signal</keyword>
<organism evidence="2 3">
    <name type="scientific">Tabrizicola soli</name>
    <dbReference type="NCBI Taxonomy" id="2185115"/>
    <lineage>
        <taxon>Bacteria</taxon>
        <taxon>Pseudomonadati</taxon>
        <taxon>Pseudomonadota</taxon>
        <taxon>Alphaproteobacteria</taxon>
        <taxon>Rhodobacterales</taxon>
        <taxon>Paracoccaceae</taxon>
        <taxon>Tabrizicola</taxon>
    </lineage>
</organism>
<feature type="signal peptide" evidence="1">
    <location>
        <begin position="1"/>
        <end position="27"/>
    </location>
</feature>
<proteinExistence type="predicted"/>
<keyword evidence="3" id="KW-1185">Reference proteome</keyword>
<dbReference type="Proteomes" id="UP001595445">
    <property type="component" value="Unassembled WGS sequence"/>
</dbReference>
<dbReference type="EMBL" id="JBHRSM010000011">
    <property type="protein sequence ID" value="MFC3085548.1"/>
    <property type="molecule type" value="Genomic_DNA"/>
</dbReference>
<name>A0ABV7DR74_9RHOB</name>
<dbReference type="Gene3D" id="3.40.50.1110">
    <property type="entry name" value="SGNH hydrolase"/>
    <property type="match status" value="1"/>
</dbReference>
<protein>
    <recommendedName>
        <fullName evidence="4">DUF4886 domain-containing protein</fullName>
    </recommendedName>
</protein>
<dbReference type="RefSeq" id="WP_197641822.1">
    <property type="nucleotide sequence ID" value="NZ_JAEACP010000002.1"/>
</dbReference>
<accession>A0ABV7DR74</accession>
<evidence type="ECO:0008006" key="4">
    <source>
        <dbReference type="Google" id="ProtNLM"/>
    </source>
</evidence>
<dbReference type="InterPro" id="IPR036514">
    <property type="entry name" value="SGNH_hydro_sf"/>
</dbReference>
<sequence length="308" mass="33353">MRKAGVIALALAAFAGAAAFWWRSAPAGPDAAAMAALYGEPLAPPQAPLAVFHIGHSLVNRDMPAMLAQLAGEGHRYDSQLGWGAQLRSHWGEIPVNGFEVENDHPRYRDARAAVASGDYDAIVLTESVEIRDAIRYHDSPRFLAAFAEAAWAARPGARIYLYETWHELDDPEGWLARIDADLSRFWLDGVLRPALGRLPKGARIHLIPVGQGLAALMREVEARGGVGGLRDRNGLFSDQIHLNDLGNQFVALVHYAVLYHKSPVGLPHVLLRADGSPAAAPDPELARLMQEVAWTVARSTPLTGVAP</sequence>
<evidence type="ECO:0000313" key="2">
    <source>
        <dbReference type="EMBL" id="MFC3085548.1"/>
    </source>
</evidence>
<evidence type="ECO:0000313" key="3">
    <source>
        <dbReference type="Proteomes" id="UP001595445"/>
    </source>
</evidence>
<gene>
    <name evidence="2" type="ORF">ACFOD6_05750</name>
</gene>
<reference evidence="3" key="1">
    <citation type="journal article" date="2019" name="Int. J. Syst. Evol. Microbiol.">
        <title>The Global Catalogue of Microorganisms (GCM) 10K type strain sequencing project: providing services to taxonomists for standard genome sequencing and annotation.</title>
        <authorList>
            <consortium name="The Broad Institute Genomics Platform"/>
            <consortium name="The Broad Institute Genome Sequencing Center for Infectious Disease"/>
            <person name="Wu L."/>
            <person name="Ma J."/>
        </authorList>
    </citation>
    <scope>NUCLEOTIDE SEQUENCE [LARGE SCALE GENOMIC DNA]</scope>
    <source>
        <strain evidence="3">KCTC 62102</strain>
    </source>
</reference>
<feature type="chain" id="PRO_5047027614" description="DUF4886 domain-containing protein" evidence="1">
    <location>
        <begin position="28"/>
        <end position="308"/>
    </location>
</feature>